<organism evidence="10 11">
    <name type="scientific">Rhodopirellula baltica (strain DSM 10527 / NCIMB 13988 / SH1)</name>
    <dbReference type="NCBI Taxonomy" id="243090"/>
    <lineage>
        <taxon>Bacteria</taxon>
        <taxon>Pseudomonadati</taxon>
        <taxon>Planctomycetota</taxon>
        <taxon>Planctomycetia</taxon>
        <taxon>Pirellulales</taxon>
        <taxon>Pirellulaceae</taxon>
        <taxon>Rhodopirellula</taxon>
    </lineage>
</organism>
<dbReference type="OrthoDB" id="9804077at2"/>
<dbReference type="CDD" id="cd05688">
    <property type="entry name" value="S1_RPS1_repeat_ec3"/>
    <property type="match status" value="1"/>
</dbReference>
<feature type="domain" description="S1 motif" evidence="9">
    <location>
        <begin position="314"/>
        <end position="382"/>
    </location>
</feature>
<evidence type="ECO:0000256" key="8">
    <source>
        <dbReference type="SAM" id="MobiDB-lite"/>
    </source>
</evidence>
<evidence type="ECO:0000313" key="11">
    <source>
        <dbReference type="Proteomes" id="UP000001025"/>
    </source>
</evidence>
<keyword evidence="4 10" id="KW-0689">Ribosomal protein</keyword>
<evidence type="ECO:0000256" key="1">
    <source>
        <dbReference type="ARBA" id="ARBA00006767"/>
    </source>
</evidence>
<dbReference type="SUPFAM" id="SSF50249">
    <property type="entry name" value="Nucleic acid-binding proteins"/>
    <property type="match status" value="6"/>
</dbReference>
<keyword evidence="5" id="KW-0687">Ribonucleoprotein</keyword>
<dbReference type="eggNOG" id="COG0539">
    <property type="taxonomic scope" value="Bacteria"/>
</dbReference>
<dbReference type="InterPro" id="IPR035104">
    <property type="entry name" value="Ribosomal_protein_S1-like"/>
</dbReference>
<dbReference type="InterPro" id="IPR003029">
    <property type="entry name" value="S1_domain"/>
</dbReference>
<dbReference type="Proteomes" id="UP000001025">
    <property type="component" value="Chromosome"/>
</dbReference>
<dbReference type="AlphaFoldDB" id="Q7UVM0"/>
<feature type="compositionally biased region" description="Polar residues" evidence="8">
    <location>
        <begin position="60"/>
        <end position="73"/>
    </location>
</feature>
<dbReference type="PROSITE" id="PS50126">
    <property type="entry name" value="S1"/>
    <property type="match status" value="6"/>
</dbReference>
<dbReference type="KEGG" id="rba:RB2543"/>
<keyword evidence="2" id="KW-0677">Repeat</keyword>
<evidence type="ECO:0000256" key="7">
    <source>
        <dbReference type="ARBA" id="ARBA00035517"/>
    </source>
</evidence>
<dbReference type="HOGENOM" id="CLU_015805_2_1_0"/>
<sequence>MVGRLRSVHGFQITCHASRSSPVKQSSAGCPDQQTHCDEFPTLVGFSARRRGESAGTPPSGCSFTIHTTNPGDGSTGHLPEPDRYDFTIGNVFMVNRNLIRSLEDDDILGDLALLAPEDEAEEWLLDAIAAEQQDYNSGKIVDGRIVELNDEWALVDVGFKSEGTVGLDEWGPEEDQPKIGDTVKVLIEEMEDELGAADDPYGMISLSKRKAEKIIEWEAMMETVAEGQVVTGTVIRKIKGGLLVDIGVNVFLPGSQVDIRRPGDIGDFIGRVVQAEVLKIDDTRRNIVISRRSLIERQREEDRAYLMQELEVGQIRKGIVKNIADFGAFVDLGGIDGLLHITDMAWERIGHPTEMLSIDQEIEVKVLHIDREKQKIALGLKQKDRNPWENIETKYPVESVHPGEVVNVMSYGAFVKLEPGIEGLVHISEMSWTKRVNHPSELVNIGDKIDVMILGVDPEGQQLSLGMKQTLKNPWDEVLERYPEGKDVKGKVRNLTNYGAFIELEEGIDGLLHVSDMSWTRKIAHPSEVLEKGQEIECRILSVDEQRRRIALGLKQLDNDPWDGDIPDKYQPGQLVKGEVTKITNFGVFIGLEDGLEGLLHISELAEHKVEDPEEVVKVGDPIEVKVLRVDTDERKIGLSLKRVDWSEEQEKTAAAAEAAESGMPTPMDEGDLKGGLGSAGPLIPTSDSE</sequence>
<dbReference type="EnsemblBacteria" id="CAD72702">
    <property type="protein sequence ID" value="CAD72702"/>
    <property type="gene ID" value="RB2543"/>
</dbReference>
<dbReference type="PATRIC" id="fig|243090.15.peg.1166"/>
<evidence type="ECO:0000256" key="4">
    <source>
        <dbReference type="ARBA" id="ARBA00022980"/>
    </source>
</evidence>
<dbReference type="CDD" id="cd04465">
    <property type="entry name" value="S1_RPS1_repeat_ec2_hs2"/>
    <property type="match status" value="1"/>
</dbReference>
<dbReference type="Gene3D" id="2.40.50.140">
    <property type="entry name" value="Nucleic acid-binding proteins"/>
    <property type="match status" value="6"/>
</dbReference>
<evidence type="ECO:0000256" key="2">
    <source>
        <dbReference type="ARBA" id="ARBA00022737"/>
    </source>
</evidence>
<accession>Q7UVM0</accession>
<protein>
    <recommendedName>
        <fullName evidence="6">Small ribosomal subunit protein bS1</fullName>
    </recommendedName>
    <alternativeName>
        <fullName evidence="7">30S ribosomal protein S1</fullName>
    </alternativeName>
</protein>
<feature type="domain" description="S1 motif" evidence="9">
    <location>
        <begin position="399"/>
        <end position="469"/>
    </location>
</feature>
<dbReference type="GO" id="GO:0003735">
    <property type="term" value="F:structural constituent of ribosome"/>
    <property type="evidence" value="ECO:0000318"/>
    <property type="project" value="GO_Central"/>
</dbReference>
<feature type="domain" description="S1 motif" evidence="9">
    <location>
        <begin position="486"/>
        <end position="556"/>
    </location>
</feature>
<dbReference type="PANTHER" id="PTHR10724">
    <property type="entry name" value="30S RIBOSOMAL PROTEIN S1"/>
    <property type="match status" value="1"/>
</dbReference>
<feature type="region of interest" description="Disordered" evidence="8">
    <location>
        <begin position="50"/>
        <end position="79"/>
    </location>
</feature>
<dbReference type="EMBL" id="BX294137">
    <property type="protein sequence ID" value="CAD72702.1"/>
    <property type="molecule type" value="Genomic_DNA"/>
</dbReference>
<dbReference type="eggNOG" id="COG2183">
    <property type="taxonomic scope" value="Bacteria"/>
</dbReference>
<proteinExistence type="inferred from homology"/>
<evidence type="ECO:0000256" key="5">
    <source>
        <dbReference type="ARBA" id="ARBA00023274"/>
    </source>
</evidence>
<name>Q7UVM0_RHOBA</name>
<dbReference type="PANTHER" id="PTHR10724:SF7">
    <property type="entry name" value="SMALL RIBOSOMAL SUBUNIT PROTEIN BS1C"/>
    <property type="match status" value="1"/>
</dbReference>
<dbReference type="InterPro" id="IPR050437">
    <property type="entry name" value="Ribos_protein_bS1-like"/>
</dbReference>
<keyword evidence="3" id="KW-0694">RNA-binding</keyword>
<feature type="domain" description="S1 motif" evidence="9">
    <location>
        <begin position="139"/>
        <end position="210"/>
    </location>
</feature>
<keyword evidence="11" id="KW-1185">Reference proteome</keyword>
<evidence type="ECO:0000256" key="6">
    <source>
        <dbReference type="ARBA" id="ARBA00035293"/>
    </source>
</evidence>
<dbReference type="GO" id="GO:0003729">
    <property type="term" value="F:mRNA binding"/>
    <property type="evidence" value="ECO:0000318"/>
    <property type="project" value="GO_Central"/>
</dbReference>
<dbReference type="Pfam" id="PF00575">
    <property type="entry name" value="S1"/>
    <property type="match status" value="6"/>
</dbReference>
<feature type="domain" description="S1 motif" evidence="9">
    <location>
        <begin position="228"/>
        <end position="293"/>
    </location>
</feature>
<feature type="domain" description="S1 motif" evidence="9">
    <location>
        <begin position="574"/>
        <end position="643"/>
    </location>
</feature>
<dbReference type="STRING" id="243090.RB2543"/>
<dbReference type="FunFam" id="2.40.50.140:FF:000011">
    <property type="entry name" value="30S ribosomal protein S1"/>
    <property type="match status" value="2"/>
</dbReference>
<reference evidence="10 11" key="1">
    <citation type="journal article" date="2003" name="Proc. Natl. Acad. Sci. U.S.A.">
        <title>Complete genome sequence of the marine planctomycete Pirellula sp. strain 1.</title>
        <authorList>
            <person name="Gloeckner F.O."/>
            <person name="Kube M."/>
            <person name="Bauer M."/>
            <person name="Teeling H."/>
            <person name="Lombardot T."/>
            <person name="Ludwig W."/>
            <person name="Gade D."/>
            <person name="Beck A."/>
            <person name="Borzym K."/>
            <person name="Heitmann K."/>
            <person name="Rabus R."/>
            <person name="Schlesner H."/>
            <person name="Amann R."/>
            <person name="Reinhardt R."/>
        </authorList>
    </citation>
    <scope>NUCLEOTIDE SEQUENCE [LARGE SCALE GENOMIC DNA]</scope>
    <source>
        <strain evidence="11">DSM 10527 / NCIMB 13988 / SH1</strain>
    </source>
</reference>
<dbReference type="PRINTS" id="PR00681">
    <property type="entry name" value="RIBOSOMALS1"/>
</dbReference>
<evidence type="ECO:0000256" key="3">
    <source>
        <dbReference type="ARBA" id="ARBA00022884"/>
    </source>
</evidence>
<dbReference type="GO" id="GO:0022627">
    <property type="term" value="C:cytosolic small ribosomal subunit"/>
    <property type="evidence" value="ECO:0000318"/>
    <property type="project" value="GO_Central"/>
</dbReference>
<dbReference type="FunCoup" id="Q7UVM0">
    <property type="interactions" value="477"/>
</dbReference>
<dbReference type="FunFam" id="2.40.50.140:FF:000018">
    <property type="entry name" value="30S ribosomal protein S1"/>
    <property type="match status" value="1"/>
</dbReference>
<gene>
    <name evidence="10" type="ordered locus">RB2543</name>
</gene>
<comment type="similarity">
    <text evidence="1">Belongs to the bacterial ribosomal protein bS1 family.</text>
</comment>
<dbReference type="GO" id="GO:0006412">
    <property type="term" value="P:translation"/>
    <property type="evidence" value="ECO:0000318"/>
    <property type="project" value="GO_Central"/>
</dbReference>
<evidence type="ECO:0000259" key="9">
    <source>
        <dbReference type="PROSITE" id="PS50126"/>
    </source>
</evidence>
<dbReference type="SMART" id="SM00316">
    <property type="entry name" value="S1"/>
    <property type="match status" value="6"/>
</dbReference>
<feature type="region of interest" description="Disordered" evidence="8">
    <location>
        <begin position="649"/>
        <end position="691"/>
    </location>
</feature>
<dbReference type="InParanoid" id="Q7UVM0"/>
<evidence type="ECO:0000313" key="10">
    <source>
        <dbReference type="EMBL" id="CAD72702.1"/>
    </source>
</evidence>
<dbReference type="InterPro" id="IPR012340">
    <property type="entry name" value="NA-bd_OB-fold"/>
</dbReference>
<dbReference type="FunFam" id="2.40.50.140:FF:000564">
    <property type="entry name" value="30S ribosomal protein S1"/>
    <property type="match status" value="1"/>
</dbReference>